<dbReference type="GO" id="GO:0046872">
    <property type="term" value="F:metal ion binding"/>
    <property type="evidence" value="ECO:0007669"/>
    <property type="project" value="UniProtKB-KW"/>
</dbReference>
<dbReference type="InterPro" id="IPR036249">
    <property type="entry name" value="Thioredoxin-like_sf"/>
</dbReference>
<dbReference type="CDD" id="cd02968">
    <property type="entry name" value="SCO"/>
    <property type="match status" value="1"/>
</dbReference>
<evidence type="ECO:0000313" key="5">
    <source>
        <dbReference type="Proteomes" id="UP000249873"/>
    </source>
</evidence>
<evidence type="ECO:0000256" key="3">
    <source>
        <dbReference type="PIRSR" id="PIRSR603782-2"/>
    </source>
</evidence>
<organism evidence="4 5">
    <name type="scientific">Arcticibacterium luteifluviistationis</name>
    <dbReference type="NCBI Taxonomy" id="1784714"/>
    <lineage>
        <taxon>Bacteria</taxon>
        <taxon>Pseudomonadati</taxon>
        <taxon>Bacteroidota</taxon>
        <taxon>Cytophagia</taxon>
        <taxon>Cytophagales</taxon>
        <taxon>Leadbetterellaceae</taxon>
        <taxon>Arcticibacterium</taxon>
    </lineage>
</organism>
<evidence type="ECO:0000256" key="2">
    <source>
        <dbReference type="PIRSR" id="PIRSR603782-1"/>
    </source>
</evidence>
<evidence type="ECO:0000313" key="4">
    <source>
        <dbReference type="EMBL" id="AWW00069.1"/>
    </source>
</evidence>
<proteinExistence type="inferred from homology"/>
<accession>A0A2Z4GGK4</accession>
<dbReference type="Pfam" id="PF02630">
    <property type="entry name" value="SCO1-SenC"/>
    <property type="match status" value="1"/>
</dbReference>
<feature type="disulfide bond" description="Redox-active" evidence="3">
    <location>
        <begin position="92"/>
        <end position="96"/>
    </location>
</feature>
<dbReference type="RefSeq" id="WP_111373436.1">
    <property type="nucleotide sequence ID" value="NZ_CP029480.1"/>
</dbReference>
<dbReference type="OrthoDB" id="9811998at2"/>
<dbReference type="Proteomes" id="UP000249873">
    <property type="component" value="Chromosome"/>
</dbReference>
<dbReference type="PANTHER" id="PTHR12151">
    <property type="entry name" value="ELECTRON TRANSPORT PROTIN SCO1/SENC FAMILY MEMBER"/>
    <property type="match status" value="1"/>
</dbReference>
<gene>
    <name evidence="4" type="ORF">DJ013_18605</name>
</gene>
<comment type="similarity">
    <text evidence="1">Belongs to the SCO1/2 family.</text>
</comment>
<dbReference type="InterPro" id="IPR003782">
    <property type="entry name" value="SCO1/SenC"/>
</dbReference>
<dbReference type="AlphaFoldDB" id="A0A2Z4GGK4"/>
<feature type="binding site" evidence="2">
    <location>
        <position position="92"/>
    </location>
    <ligand>
        <name>Cu cation</name>
        <dbReference type="ChEBI" id="CHEBI:23378"/>
    </ligand>
</feature>
<keyword evidence="2" id="KW-0186">Copper</keyword>
<dbReference type="PANTHER" id="PTHR12151:SF25">
    <property type="entry name" value="LINALOOL DEHYDRATASE_ISOMERASE DOMAIN-CONTAINING PROTEIN"/>
    <property type="match status" value="1"/>
</dbReference>
<keyword evidence="2" id="KW-0479">Metal-binding</keyword>
<feature type="binding site" evidence="2">
    <location>
        <position position="189"/>
    </location>
    <ligand>
        <name>Cu cation</name>
        <dbReference type="ChEBI" id="CHEBI:23378"/>
    </ligand>
</feature>
<reference evidence="4 5" key="1">
    <citation type="submission" date="2018-05" db="EMBL/GenBank/DDBJ databases">
        <title>Complete genome sequence of Arcticibacterium luteifluviistationis SM1504T, a cytophagaceae bacterium isolated from Arctic surface seawater.</title>
        <authorList>
            <person name="Li Y."/>
            <person name="Qin Q.-L."/>
        </authorList>
    </citation>
    <scope>NUCLEOTIDE SEQUENCE [LARGE SCALE GENOMIC DNA]</scope>
    <source>
        <strain evidence="4 5">SM1504</strain>
    </source>
</reference>
<feature type="binding site" evidence="2">
    <location>
        <position position="96"/>
    </location>
    <ligand>
        <name>Cu cation</name>
        <dbReference type="ChEBI" id="CHEBI:23378"/>
    </ligand>
</feature>
<evidence type="ECO:0000256" key="1">
    <source>
        <dbReference type="ARBA" id="ARBA00010996"/>
    </source>
</evidence>
<keyword evidence="5" id="KW-1185">Reference proteome</keyword>
<sequence length="229" mass="25969">MNRTYFKAGILIVLLVIPALFFVFLKTFGDNQFSLPKYFPVLDESGHVLITEGDTVFNTISDFNLTNQFGDDLAFAELGGDIKVVSFFFTRCGTICPILNRNLARVQESFKADSTVKFLSISIDPEFDTPAVLLKYASEFNPEFKNWQLLTGEKEYIYKLVINEFKLPVADYSGMDSSGNLDIDKAFIHSEKALLLDHDNFVRGIYDATDVLEIDRLKAEIKVLIDMNK</sequence>
<name>A0A2Z4GGK4_9BACT</name>
<dbReference type="Gene3D" id="3.40.30.10">
    <property type="entry name" value="Glutaredoxin"/>
    <property type="match status" value="1"/>
</dbReference>
<keyword evidence="3" id="KW-1015">Disulfide bond</keyword>
<dbReference type="KEGG" id="als:DJ013_18605"/>
<dbReference type="SUPFAM" id="SSF52833">
    <property type="entry name" value="Thioredoxin-like"/>
    <property type="match status" value="1"/>
</dbReference>
<protein>
    <submittedName>
        <fullName evidence="4">SCO family protein</fullName>
    </submittedName>
</protein>
<dbReference type="EMBL" id="CP029480">
    <property type="protein sequence ID" value="AWW00069.1"/>
    <property type="molecule type" value="Genomic_DNA"/>
</dbReference>